<sequence length="778" mass="90050">MQNNKMINKESPILAKPSGITLDVHAENVIQEGALLLKGLGCTKEKYFQTTAKQIVQRVELACKYHDIGKRNKIWQDACKKDYKAYLIWKKIHPNKSFEDYTIECREEAGKFLRQTHVRHEFYSIKGLLNNNPPPNNNPPYWLKIAIAAHHRKLSMKHEERWLSSDEDICSVWKDIRRLSNYFFDDRNSVLSDIAIKQYEFAGPRSLLQLADHRASAKEESKCIPDPIAFSYTFPEKWEKRPVQKLVEKHWRDELLLVRAPTGAGKTDAALLWASHQIKHRKADRLIIAMPTRFTTNALALSVSSTLSSTGLYHSSAWTQNFSSKIDNGEIALEQARYYHNQARLLQTPITVCTIDHLLSSLTLCDEEHQTITFALANACLVIDEADFYDQFTQANILVLLEVLKYWKVPILLMSASLPDNIVQEYRKIGYDIKHILEDTSDIERARFSLIEKRDVSEISQMQDLLQLCLDRGSAIIFANTVDRAQAYYQWFLENGHEEEVILYHSRYTETDKIEKEAQLLLRLGRSAWDNDRANGVAILTQIGEMSVNISADIMISDLCPIDRLTQRCGRLCRFSRKIGDLYIIRPMREGNLFPAPYYQNVGPSQKLEPNDALIQTDELLEKGMYSAANLVQLLNKVYANQTVFSTEASRNADRLREMFKANWLINPIEYLDEEIGSTNFWRARNIMPRCRIYIKRPLQSFRNYSDFRRWETDVAIDIPIYVIKKAMRMSDTVCSQVKVCIGKNDYTLIVINAKCYNNVRGLFFSESVLEEPNFEFL</sequence>
<protein>
    <submittedName>
        <fullName evidence="12">CRISPR-associated helicase Cas3</fullName>
    </submittedName>
</protein>
<dbReference type="SUPFAM" id="SSF52540">
    <property type="entry name" value="P-loop containing nucleoside triphosphate hydrolases"/>
    <property type="match status" value="1"/>
</dbReference>
<evidence type="ECO:0000313" key="12">
    <source>
        <dbReference type="EMBL" id="AAQ66983.1"/>
    </source>
</evidence>
<reference evidence="12 13" key="1">
    <citation type="journal article" date="2003" name="J. Bacteriol.">
        <title>Complete genome sequence of the oral pathogenic bacterium Porphyromonas gingivalis strain W83.</title>
        <authorList>
            <person name="Nelson K."/>
            <person name="Fleishmann R."/>
            <person name="DeBoy R."/>
            <person name="Paulsen I."/>
            <person name="Fouts D."/>
            <person name="Eisen J."/>
            <person name="Daugherty S."/>
            <person name="Dodson R."/>
            <person name="Durkin A."/>
            <person name="Gwinn M."/>
            <person name="Haft D."/>
            <person name="Kolonay J."/>
            <person name="Nelson W."/>
            <person name="White O."/>
            <person name="Mason T."/>
            <person name="Tallon L."/>
            <person name="Gray J."/>
            <person name="Granger D."/>
            <person name="Tettelin H."/>
            <person name="Dong H."/>
            <person name="Galvin J."/>
            <person name="Duncan M."/>
            <person name="Dewhirst F."/>
            <person name="Fraser C."/>
        </authorList>
    </citation>
    <scope>NUCLEOTIDE SEQUENCE [LARGE SCALE GENOMIC DNA]</scope>
    <source>
        <strain evidence="13">ATCC BAA-308 / W83</strain>
    </source>
</reference>
<dbReference type="CDD" id="cd09641">
    <property type="entry name" value="Cas3''_I"/>
    <property type="match status" value="1"/>
</dbReference>
<dbReference type="InterPro" id="IPR014001">
    <property type="entry name" value="Helicase_ATP-bd"/>
</dbReference>
<comment type="similarity">
    <text evidence="2">In the central section; belongs to the CRISPR-associated helicase Cas3 family.</text>
</comment>
<evidence type="ECO:0000256" key="9">
    <source>
        <dbReference type="ARBA" id="ARBA00023118"/>
    </source>
</evidence>
<evidence type="ECO:0000256" key="2">
    <source>
        <dbReference type="ARBA" id="ARBA00009046"/>
    </source>
</evidence>
<organism evidence="12 13">
    <name type="scientific">Porphyromonas gingivalis (strain ATCC BAA-308 / W83)</name>
    <dbReference type="NCBI Taxonomy" id="242619"/>
    <lineage>
        <taxon>Bacteria</taxon>
        <taxon>Pseudomonadati</taxon>
        <taxon>Bacteroidota</taxon>
        <taxon>Bacteroidia</taxon>
        <taxon>Bacteroidales</taxon>
        <taxon>Porphyromonadaceae</taxon>
        <taxon>Porphyromonas</taxon>
    </lineage>
</organism>
<evidence type="ECO:0000256" key="7">
    <source>
        <dbReference type="ARBA" id="ARBA00022806"/>
    </source>
</evidence>
<dbReference type="PROSITE" id="PS51643">
    <property type="entry name" value="HD_CAS3"/>
    <property type="match status" value="1"/>
</dbReference>
<dbReference type="GO" id="GO:0004518">
    <property type="term" value="F:nuclease activity"/>
    <property type="evidence" value="ECO:0007669"/>
    <property type="project" value="UniProtKB-KW"/>
</dbReference>
<evidence type="ECO:0000256" key="3">
    <source>
        <dbReference type="ARBA" id="ARBA00022722"/>
    </source>
</evidence>
<dbReference type="InterPro" id="IPR027417">
    <property type="entry name" value="P-loop_NTPase"/>
</dbReference>
<dbReference type="InterPro" id="IPR011545">
    <property type="entry name" value="DEAD/DEAH_box_helicase_dom"/>
</dbReference>
<keyword evidence="4" id="KW-0479">Metal-binding</keyword>
<keyword evidence="8" id="KW-0067">ATP-binding</keyword>
<keyword evidence="13" id="KW-1185">Reference proteome</keyword>
<dbReference type="GO" id="GO:0003724">
    <property type="term" value="F:RNA helicase activity"/>
    <property type="evidence" value="ECO:0007669"/>
    <property type="project" value="TreeGrafter"/>
</dbReference>
<keyword evidence="3" id="KW-0540">Nuclease</keyword>
<comment type="similarity">
    <text evidence="1">In the N-terminal section; belongs to the CRISPR-associated nuclease Cas3-HD family.</text>
</comment>
<dbReference type="NCBIfam" id="TIGR01596">
    <property type="entry name" value="cas3_HD"/>
    <property type="match status" value="1"/>
</dbReference>
<dbReference type="InterPro" id="IPR038257">
    <property type="entry name" value="CRISPR-assoc_Cas3_HD_sf"/>
</dbReference>
<evidence type="ECO:0000256" key="1">
    <source>
        <dbReference type="ARBA" id="ARBA00006847"/>
    </source>
</evidence>
<proteinExistence type="inferred from homology"/>
<keyword evidence="5" id="KW-0547">Nucleotide-binding</keyword>
<evidence type="ECO:0000256" key="4">
    <source>
        <dbReference type="ARBA" id="ARBA00022723"/>
    </source>
</evidence>
<dbReference type="AlphaFoldDB" id="Q7MTF0"/>
<dbReference type="PHI-base" id="PHI:10920"/>
<dbReference type="EMBL" id="AE015924">
    <property type="protein sequence ID" value="AAQ66983.1"/>
    <property type="molecule type" value="Genomic_DNA"/>
</dbReference>
<dbReference type="SMART" id="SM00487">
    <property type="entry name" value="DEXDc"/>
    <property type="match status" value="1"/>
</dbReference>
<gene>
    <name evidence="12" type="primary">cas3</name>
    <name evidence="12" type="ordered locus">PG_2016</name>
</gene>
<dbReference type="CDD" id="cd09639">
    <property type="entry name" value="Cas3_I"/>
    <property type="match status" value="1"/>
</dbReference>
<dbReference type="NCBIfam" id="TIGR01587">
    <property type="entry name" value="cas3_core"/>
    <property type="match status" value="1"/>
</dbReference>
<dbReference type="STRING" id="242619.PG_2016"/>
<feature type="domain" description="HD Cas3-type" evidence="11">
    <location>
        <begin position="15"/>
        <end position="214"/>
    </location>
</feature>
<evidence type="ECO:0000256" key="5">
    <source>
        <dbReference type="ARBA" id="ARBA00022741"/>
    </source>
</evidence>
<evidence type="ECO:0000259" key="10">
    <source>
        <dbReference type="PROSITE" id="PS51192"/>
    </source>
</evidence>
<dbReference type="InterPro" id="IPR050079">
    <property type="entry name" value="DEAD_box_RNA_helicase"/>
</dbReference>
<feature type="domain" description="Helicase ATP-binding" evidence="10">
    <location>
        <begin position="247"/>
        <end position="436"/>
    </location>
</feature>
<dbReference type="GO" id="GO:0005829">
    <property type="term" value="C:cytosol"/>
    <property type="evidence" value="ECO:0007669"/>
    <property type="project" value="TreeGrafter"/>
</dbReference>
<dbReference type="InterPro" id="IPR006483">
    <property type="entry name" value="CRISPR-assoc_Cas3_HD"/>
</dbReference>
<evidence type="ECO:0000256" key="6">
    <source>
        <dbReference type="ARBA" id="ARBA00022801"/>
    </source>
</evidence>
<dbReference type="GO" id="GO:0003676">
    <property type="term" value="F:nucleic acid binding"/>
    <property type="evidence" value="ECO:0007669"/>
    <property type="project" value="InterPro"/>
</dbReference>
<dbReference type="GO" id="GO:0051607">
    <property type="term" value="P:defense response to virus"/>
    <property type="evidence" value="ECO:0007669"/>
    <property type="project" value="UniProtKB-KW"/>
</dbReference>
<dbReference type="PROSITE" id="PS51192">
    <property type="entry name" value="HELICASE_ATP_BIND_1"/>
    <property type="match status" value="1"/>
</dbReference>
<dbReference type="InterPro" id="IPR054712">
    <property type="entry name" value="Cas3-like_dom"/>
</dbReference>
<dbReference type="PANTHER" id="PTHR47959:SF16">
    <property type="entry name" value="CRISPR-ASSOCIATED NUCLEASE_HELICASE CAS3-RELATED"/>
    <property type="match status" value="1"/>
</dbReference>
<dbReference type="GO" id="GO:0016787">
    <property type="term" value="F:hydrolase activity"/>
    <property type="evidence" value="ECO:0007669"/>
    <property type="project" value="UniProtKB-KW"/>
</dbReference>
<dbReference type="Pfam" id="PF00270">
    <property type="entry name" value="DEAD"/>
    <property type="match status" value="1"/>
</dbReference>
<evidence type="ECO:0000313" key="13">
    <source>
        <dbReference type="Proteomes" id="UP000000588"/>
    </source>
</evidence>
<evidence type="ECO:0000259" key="11">
    <source>
        <dbReference type="PROSITE" id="PS51643"/>
    </source>
</evidence>
<accession>Q7MTF0</accession>
<evidence type="ECO:0000256" key="8">
    <source>
        <dbReference type="ARBA" id="ARBA00022840"/>
    </source>
</evidence>
<dbReference type="Proteomes" id="UP000000588">
    <property type="component" value="Chromosome"/>
</dbReference>
<dbReference type="KEGG" id="pgi:PG_2016"/>
<keyword evidence="6" id="KW-0378">Hydrolase</keyword>
<dbReference type="Pfam" id="PF22590">
    <property type="entry name" value="Cas3-like_C_2"/>
    <property type="match status" value="1"/>
</dbReference>
<dbReference type="HOGENOM" id="CLU_396862_0_0_10"/>
<dbReference type="eggNOG" id="COG1203">
    <property type="taxonomic scope" value="Bacteria"/>
</dbReference>
<keyword evidence="9" id="KW-0051">Antiviral defense</keyword>
<dbReference type="Gene3D" id="1.10.3210.30">
    <property type="match status" value="1"/>
</dbReference>
<dbReference type="GO" id="GO:0046872">
    <property type="term" value="F:metal ion binding"/>
    <property type="evidence" value="ECO:0007669"/>
    <property type="project" value="UniProtKB-KW"/>
</dbReference>
<dbReference type="EnsemblBacteria" id="AAQ66983">
    <property type="protein sequence ID" value="AAQ66983"/>
    <property type="gene ID" value="PG_2016"/>
</dbReference>
<dbReference type="InterPro" id="IPR006474">
    <property type="entry name" value="Helicase_Cas3_CRISPR-ass_core"/>
</dbReference>
<dbReference type="PANTHER" id="PTHR47959">
    <property type="entry name" value="ATP-DEPENDENT RNA HELICASE RHLE-RELATED"/>
    <property type="match status" value="1"/>
</dbReference>
<dbReference type="Gene3D" id="3.40.50.300">
    <property type="entry name" value="P-loop containing nucleotide triphosphate hydrolases"/>
    <property type="match status" value="2"/>
</dbReference>
<keyword evidence="7" id="KW-0347">Helicase</keyword>
<dbReference type="GO" id="GO:0005524">
    <property type="term" value="F:ATP binding"/>
    <property type="evidence" value="ECO:0007669"/>
    <property type="project" value="UniProtKB-KW"/>
</dbReference>
<name>Q7MTF0_PORGI</name>